<dbReference type="PANTHER" id="PTHR30258:SF2">
    <property type="entry name" value="COMG OPERON PROTEIN 1"/>
    <property type="match status" value="1"/>
</dbReference>
<dbReference type="FunFam" id="3.40.50.300:FF:000398">
    <property type="entry name" value="Type IV pilus assembly ATPase PilB"/>
    <property type="match status" value="1"/>
</dbReference>
<accession>A0A1G2BUT3</accession>
<dbReference type="Gene3D" id="3.40.50.300">
    <property type="entry name" value="P-loop containing nucleotide triphosphate hydrolases"/>
    <property type="match status" value="1"/>
</dbReference>
<dbReference type="Pfam" id="PF05157">
    <property type="entry name" value="MshEN"/>
    <property type="match status" value="1"/>
</dbReference>
<dbReference type="InterPro" id="IPR001482">
    <property type="entry name" value="T2SS/T4SS_dom"/>
</dbReference>
<dbReference type="CDD" id="cd01129">
    <property type="entry name" value="PulE-GspE-like"/>
    <property type="match status" value="1"/>
</dbReference>
<dbReference type="SUPFAM" id="SSF52540">
    <property type="entry name" value="P-loop containing nucleoside triphosphate hydrolases"/>
    <property type="match status" value="1"/>
</dbReference>
<evidence type="ECO:0000256" key="1">
    <source>
        <dbReference type="ARBA" id="ARBA00006611"/>
    </source>
</evidence>
<dbReference type="InterPro" id="IPR003593">
    <property type="entry name" value="AAA+_ATPase"/>
</dbReference>
<dbReference type="InterPro" id="IPR027417">
    <property type="entry name" value="P-loop_NTPase"/>
</dbReference>
<evidence type="ECO:0000313" key="6">
    <source>
        <dbReference type="Proteomes" id="UP000178109"/>
    </source>
</evidence>
<dbReference type="PROSITE" id="PS00662">
    <property type="entry name" value="T2SP_E"/>
    <property type="match status" value="1"/>
</dbReference>
<keyword evidence="3" id="KW-0067">ATP-binding</keyword>
<dbReference type="STRING" id="1798553.A3H70_01140"/>
<dbReference type="Gene3D" id="3.30.450.90">
    <property type="match status" value="1"/>
</dbReference>
<feature type="domain" description="Bacterial type II secretion system protein E" evidence="4">
    <location>
        <begin position="401"/>
        <end position="415"/>
    </location>
</feature>
<evidence type="ECO:0000313" key="5">
    <source>
        <dbReference type="EMBL" id="OGY91977.1"/>
    </source>
</evidence>
<dbReference type="Pfam" id="PF00437">
    <property type="entry name" value="T2SSE"/>
    <property type="match status" value="1"/>
</dbReference>
<evidence type="ECO:0000256" key="3">
    <source>
        <dbReference type="ARBA" id="ARBA00022840"/>
    </source>
</evidence>
<dbReference type="GO" id="GO:0016887">
    <property type="term" value="F:ATP hydrolysis activity"/>
    <property type="evidence" value="ECO:0007669"/>
    <property type="project" value="TreeGrafter"/>
</dbReference>
<sequence length="594" mass="64636">MGFDIYLVIFLPMRYNILMSTNNPSIEDLLRPPAAAPAKKDEPSIEPVATEKLGEKMGEIERQQKEQETAAKAAALGLPYIDFSSALIDREALPLLTRAEIEALRTVVFLATEKELRLATVNPTSEVVAKLEELSQLHNAHSALYLISESSFKKALAEFDKIPKKSKVARAVSITAEDLERFKADVADLSALPAKIASLPLTDVMTIILAAGIASEASDIHIEAEANGIKLRFRLDGVLHDMATLANDVWGQVIARIKLISKLKINITDKPQDGRITIELPNDKLDIRVSTLPTAYGESVVMRLLRSSSVGLQFEDLGLRGKSFNDLKREVERPNGMILTTGPTGSGKTTTLYAILNKLNNQETKIITLEDPIEYKLEGVNQSQVDAGRDYTFAKGLRSILRQDPDVVMVGEIRDLETADVAINAALTGHLVLSTLHTNDASGAIPRFLAMGVKPFLLSPAVNAIIGQRLVRRICEACKEKVELDSAMLSRVSKVLESIPKNSGFSVDAGKELVFYQGKKCGQCNQSGFKGRIGIYEIFTLTPAIEKMILPGTVGESEIKAAAQAAGMLTMAQDGILKALDGITSVAEVFRVTE</sequence>
<reference evidence="5 6" key="1">
    <citation type="journal article" date="2016" name="Nat. Commun.">
        <title>Thousands of microbial genomes shed light on interconnected biogeochemical processes in an aquifer system.</title>
        <authorList>
            <person name="Anantharaman K."/>
            <person name="Brown C.T."/>
            <person name="Hug L.A."/>
            <person name="Sharon I."/>
            <person name="Castelle C.J."/>
            <person name="Probst A.J."/>
            <person name="Thomas B.C."/>
            <person name="Singh A."/>
            <person name="Wilkins M.J."/>
            <person name="Karaoz U."/>
            <person name="Brodie E.L."/>
            <person name="Williams K.H."/>
            <person name="Hubbard S.S."/>
            <person name="Banfield J.F."/>
        </authorList>
    </citation>
    <scope>NUCLEOTIDE SEQUENCE [LARGE SCALE GENOMIC DNA]</scope>
</reference>
<dbReference type="EMBL" id="MHKO01000032">
    <property type="protein sequence ID" value="OGY91977.1"/>
    <property type="molecule type" value="Genomic_DNA"/>
</dbReference>
<protein>
    <recommendedName>
        <fullName evidence="4">Bacterial type II secretion system protein E domain-containing protein</fullName>
    </recommendedName>
</protein>
<dbReference type="GO" id="GO:0005524">
    <property type="term" value="F:ATP binding"/>
    <property type="evidence" value="ECO:0007669"/>
    <property type="project" value="UniProtKB-KW"/>
</dbReference>
<evidence type="ECO:0000259" key="4">
    <source>
        <dbReference type="PROSITE" id="PS00662"/>
    </source>
</evidence>
<dbReference type="AlphaFoldDB" id="A0A1G2BUT3"/>
<comment type="caution">
    <text evidence="5">The sequence shown here is derived from an EMBL/GenBank/DDBJ whole genome shotgun (WGS) entry which is preliminary data.</text>
</comment>
<keyword evidence="2" id="KW-0547">Nucleotide-binding</keyword>
<proteinExistence type="inferred from homology"/>
<dbReference type="InterPro" id="IPR007831">
    <property type="entry name" value="T2SS_GspE_N"/>
</dbReference>
<dbReference type="InterPro" id="IPR037257">
    <property type="entry name" value="T2SS_E_N_sf"/>
</dbReference>
<name>A0A1G2BUT3_9BACT</name>
<dbReference type="Proteomes" id="UP000178109">
    <property type="component" value="Unassembled WGS sequence"/>
</dbReference>
<dbReference type="GO" id="GO:0005886">
    <property type="term" value="C:plasma membrane"/>
    <property type="evidence" value="ECO:0007669"/>
    <property type="project" value="TreeGrafter"/>
</dbReference>
<dbReference type="SMART" id="SM00382">
    <property type="entry name" value="AAA"/>
    <property type="match status" value="1"/>
</dbReference>
<gene>
    <name evidence="5" type="ORF">A3H70_01140</name>
</gene>
<organism evidence="5 6">
    <name type="scientific">Candidatus Komeilibacteria bacterium RIFCSPLOWO2_02_FULL_48_11</name>
    <dbReference type="NCBI Taxonomy" id="1798553"/>
    <lineage>
        <taxon>Bacteria</taxon>
        <taxon>Candidatus Komeiliibacteriota</taxon>
    </lineage>
</organism>
<dbReference type="PANTHER" id="PTHR30258">
    <property type="entry name" value="TYPE II SECRETION SYSTEM PROTEIN GSPE-RELATED"/>
    <property type="match status" value="1"/>
</dbReference>
<comment type="similarity">
    <text evidence="1">Belongs to the GSP E family.</text>
</comment>
<dbReference type="SUPFAM" id="SSF160246">
    <property type="entry name" value="EspE N-terminal domain-like"/>
    <property type="match status" value="1"/>
</dbReference>
<evidence type="ECO:0000256" key="2">
    <source>
        <dbReference type="ARBA" id="ARBA00022741"/>
    </source>
</evidence>